<dbReference type="Pfam" id="PF00023">
    <property type="entry name" value="Ank"/>
    <property type="match status" value="1"/>
</dbReference>
<keyword evidence="6" id="KW-1185">Reference proteome</keyword>
<dbReference type="STRING" id="947166.A0A1D1UBB8"/>
<evidence type="ECO:0000313" key="6">
    <source>
        <dbReference type="Proteomes" id="UP000186922"/>
    </source>
</evidence>
<dbReference type="PRINTS" id="PR01415">
    <property type="entry name" value="ANKYRIN"/>
</dbReference>
<proteinExistence type="predicted"/>
<feature type="repeat" description="ANK" evidence="3">
    <location>
        <begin position="99"/>
        <end position="132"/>
    </location>
</feature>
<dbReference type="SUPFAM" id="SSF48403">
    <property type="entry name" value="Ankyrin repeat"/>
    <property type="match status" value="2"/>
</dbReference>
<keyword evidence="1" id="KW-0677">Repeat</keyword>
<feature type="repeat" description="ANK" evidence="3">
    <location>
        <begin position="66"/>
        <end position="98"/>
    </location>
</feature>
<dbReference type="OrthoDB" id="539213at2759"/>
<dbReference type="Pfam" id="PF12796">
    <property type="entry name" value="Ank_2"/>
    <property type="match status" value="3"/>
</dbReference>
<keyword evidence="2 3" id="KW-0040">ANK repeat</keyword>
<dbReference type="PROSITE" id="PS50297">
    <property type="entry name" value="ANK_REP_REGION"/>
    <property type="match status" value="4"/>
</dbReference>
<evidence type="ECO:0000256" key="3">
    <source>
        <dbReference type="PROSITE-ProRule" id="PRU00023"/>
    </source>
</evidence>
<organism evidence="5 6">
    <name type="scientific">Ramazzottius varieornatus</name>
    <name type="common">Water bear</name>
    <name type="synonym">Tardigrade</name>
    <dbReference type="NCBI Taxonomy" id="947166"/>
    <lineage>
        <taxon>Eukaryota</taxon>
        <taxon>Metazoa</taxon>
        <taxon>Ecdysozoa</taxon>
        <taxon>Tardigrada</taxon>
        <taxon>Eutardigrada</taxon>
        <taxon>Parachela</taxon>
        <taxon>Hypsibioidea</taxon>
        <taxon>Ramazzottiidae</taxon>
        <taxon>Ramazzottius</taxon>
    </lineage>
</organism>
<dbReference type="SMART" id="SM00248">
    <property type="entry name" value="ANK"/>
    <property type="match status" value="7"/>
</dbReference>
<gene>
    <name evidence="5" type="primary">RvY_00061-1</name>
    <name evidence="5" type="synonym">RvY_00061.1</name>
    <name evidence="5" type="ORF">RvY_00061</name>
</gene>
<dbReference type="InterPro" id="IPR051165">
    <property type="entry name" value="Multifunctional_ANK_Repeat"/>
</dbReference>
<feature type="region of interest" description="Disordered" evidence="4">
    <location>
        <begin position="361"/>
        <end position="381"/>
    </location>
</feature>
<sequence length="586" mass="64814">MVHLKEIQTYQRSIRRLAPIQCIQDAGQKVQLKTLFQYIIDRDLPNVHKFHNQGFPGIFQAHEDKTGNTVMHVAAYKNDLELIDWLLNEGSEIDARNRAGVTPMMVAVHHGYFDLVRLLASKEGSDLNAEDRFGQNLLWYCFGGTERYGQIAAFCLNTKKPVEPTSNLIGKPILVRACEKGNKARDIVELLIRSGCNVDEAAVRTGRTPLIEAARRGASGVIQLLLQEGADPDLVDHKQVHSTHEAVYHGHVEALQVLASAGAHLDSPAHHGNTPLHLAVAAQQLPAVRFLTHRGANPNTKNSLGMTVKQLAKKYGLKAVSKEMKKAEKQRNGVGNKFAIEFYDWFQENTDVLRNALQTVSTESESQDTENPILGNTDPDSVTKEQLSTVLQSLSVPVKEEELPELIEALDSKKTGALTIADIFKAAEKIVPKAFLKSAYSADSGKKGKGKKGKGKKKRAKLKLPKGLKISICIAEEEESPMAFKNSLHVAKHVVFGDKVVSGLTRKEQSTPFTSDNIWRMEQSAVETCPVNDLCRDGDWESVARACKKGLDVNQCDKLYKTPLMYAAAAGRWDMVKMLLAYGYTT</sequence>
<dbReference type="Proteomes" id="UP000186922">
    <property type="component" value="Unassembled WGS sequence"/>
</dbReference>
<feature type="repeat" description="ANK" evidence="3">
    <location>
        <begin position="205"/>
        <end position="237"/>
    </location>
</feature>
<dbReference type="Gene3D" id="1.25.40.20">
    <property type="entry name" value="Ankyrin repeat-containing domain"/>
    <property type="match status" value="4"/>
</dbReference>
<dbReference type="PANTHER" id="PTHR24123:SF33">
    <property type="entry name" value="PROTEIN HOS4"/>
    <property type="match status" value="1"/>
</dbReference>
<feature type="repeat" description="ANK" evidence="3">
    <location>
        <begin position="271"/>
        <end position="303"/>
    </location>
</feature>
<name>A0A1D1UBB8_RAMVA</name>
<accession>A0A1D1UBB8</accession>
<evidence type="ECO:0008006" key="7">
    <source>
        <dbReference type="Google" id="ProtNLM"/>
    </source>
</evidence>
<reference evidence="5 6" key="1">
    <citation type="journal article" date="2016" name="Nat. Commun.">
        <title>Extremotolerant tardigrade genome and improved radiotolerance of human cultured cells by tardigrade-unique protein.</title>
        <authorList>
            <person name="Hashimoto T."/>
            <person name="Horikawa D.D."/>
            <person name="Saito Y."/>
            <person name="Kuwahara H."/>
            <person name="Kozuka-Hata H."/>
            <person name="Shin-I T."/>
            <person name="Minakuchi Y."/>
            <person name="Ohishi K."/>
            <person name="Motoyama A."/>
            <person name="Aizu T."/>
            <person name="Enomoto A."/>
            <person name="Kondo K."/>
            <person name="Tanaka S."/>
            <person name="Hara Y."/>
            <person name="Koshikawa S."/>
            <person name="Sagara H."/>
            <person name="Miura T."/>
            <person name="Yokobori S."/>
            <person name="Miyagawa K."/>
            <person name="Suzuki Y."/>
            <person name="Kubo T."/>
            <person name="Oyama M."/>
            <person name="Kohara Y."/>
            <person name="Fujiyama A."/>
            <person name="Arakawa K."/>
            <person name="Katayama T."/>
            <person name="Toyoda A."/>
            <person name="Kunieda T."/>
        </authorList>
    </citation>
    <scope>NUCLEOTIDE SEQUENCE [LARGE SCALE GENOMIC DNA]</scope>
    <source>
        <strain evidence="5 6">YOKOZUNA-1</strain>
    </source>
</reference>
<dbReference type="AlphaFoldDB" id="A0A1D1UBB8"/>
<evidence type="ECO:0000256" key="4">
    <source>
        <dbReference type="SAM" id="MobiDB-lite"/>
    </source>
</evidence>
<comment type="caution">
    <text evidence="5">The sequence shown here is derived from an EMBL/GenBank/DDBJ whole genome shotgun (WGS) entry which is preliminary data.</text>
</comment>
<dbReference type="InterPro" id="IPR036770">
    <property type="entry name" value="Ankyrin_rpt-contain_sf"/>
</dbReference>
<evidence type="ECO:0000256" key="2">
    <source>
        <dbReference type="ARBA" id="ARBA00023043"/>
    </source>
</evidence>
<protein>
    <recommendedName>
        <fullName evidence="7">EF-hand domain-containing protein</fullName>
    </recommendedName>
</protein>
<evidence type="ECO:0000256" key="1">
    <source>
        <dbReference type="ARBA" id="ARBA00022737"/>
    </source>
</evidence>
<dbReference type="PANTHER" id="PTHR24123">
    <property type="entry name" value="ANKYRIN REPEAT-CONTAINING"/>
    <property type="match status" value="1"/>
</dbReference>
<evidence type="ECO:0000313" key="5">
    <source>
        <dbReference type="EMBL" id="GAU87169.1"/>
    </source>
</evidence>
<feature type="repeat" description="ANK" evidence="3">
    <location>
        <begin position="559"/>
        <end position="586"/>
    </location>
</feature>
<dbReference type="EMBL" id="BDGG01000001">
    <property type="protein sequence ID" value="GAU87169.1"/>
    <property type="molecule type" value="Genomic_DNA"/>
</dbReference>
<dbReference type="InterPro" id="IPR002110">
    <property type="entry name" value="Ankyrin_rpt"/>
</dbReference>
<dbReference type="PROSITE" id="PS50088">
    <property type="entry name" value="ANK_REPEAT"/>
    <property type="match status" value="5"/>
</dbReference>